<sequence>MRTRSGVATLAGVALASTCFLASPTPASAAGPCGSGYNRIGVYAIPQSGPKVGSLEVYYNAGNGKNCALAYGIGPDYYGKSTYKDVAIRRAGGSGGWVSNQGYFTYYAGPVYLSAQGTCIDLAGYMGGTERYVWNVHCG</sequence>
<keyword evidence="3" id="KW-1185">Reference proteome</keyword>
<organism evidence="2 3">
    <name type="scientific">Nonomuraea montanisoli</name>
    <dbReference type="NCBI Taxonomy" id="2741721"/>
    <lineage>
        <taxon>Bacteria</taxon>
        <taxon>Bacillati</taxon>
        <taxon>Actinomycetota</taxon>
        <taxon>Actinomycetes</taxon>
        <taxon>Streptosporangiales</taxon>
        <taxon>Streptosporangiaceae</taxon>
        <taxon>Nonomuraea</taxon>
    </lineage>
</organism>
<dbReference type="EMBL" id="JABWGN010000020">
    <property type="protein sequence ID" value="NUW37433.1"/>
    <property type="molecule type" value="Genomic_DNA"/>
</dbReference>
<evidence type="ECO:0000313" key="2">
    <source>
        <dbReference type="EMBL" id="NUW37433.1"/>
    </source>
</evidence>
<dbReference type="AlphaFoldDB" id="A0A7Y6IGW2"/>
<feature type="signal peptide" evidence="1">
    <location>
        <begin position="1"/>
        <end position="29"/>
    </location>
</feature>
<accession>A0A7Y6IGW2</accession>
<proteinExistence type="predicted"/>
<comment type="caution">
    <text evidence="2">The sequence shown here is derived from an EMBL/GenBank/DDBJ whole genome shotgun (WGS) entry which is preliminary data.</text>
</comment>
<reference evidence="2 3" key="1">
    <citation type="submission" date="2020-06" db="EMBL/GenBank/DDBJ databases">
        <title>Nonomuraea sp. SMC257, a novel actinomycete isolated from soil.</title>
        <authorList>
            <person name="Chanama M."/>
        </authorList>
    </citation>
    <scope>NUCLEOTIDE SEQUENCE [LARGE SCALE GENOMIC DNA]</scope>
    <source>
        <strain evidence="2 3">SMC257</strain>
    </source>
</reference>
<feature type="chain" id="PRO_5031568324" evidence="1">
    <location>
        <begin position="30"/>
        <end position="139"/>
    </location>
</feature>
<evidence type="ECO:0000313" key="3">
    <source>
        <dbReference type="Proteomes" id="UP000586042"/>
    </source>
</evidence>
<name>A0A7Y6IGW2_9ACTN</name>
<keyword evidence="1" id="KW-0732">Signal</keyword>
<evidence type="ECO:0000256" key="1">
    <source>
        <dbReference type="SAM" id="SignalP"/>
    </source>
</evidence>
<dbReference type="Proteomes" id="UP000586042">
    <property type="component" value="Unassembled WGS sequence"/>
</dbReference>
<protein>
    <submittedName>
        <fullName evidence="2">Spore-associated protein A</fullName>
    </submittedName>
</protein>
<dbReference type="RefSeq" id="WP_175594874.1">
    <property type="nucleotide sequence ID" value="NZ_JABWGN010000020.1"/>
</dbReference>
<gene>
    <name evidence="2" type="ORF">HTZ77_39450</name>
</gene>